<dbReference type="EMBL" id="JAPDPI010000005">
    <property type="protein sequence ID" value="MCW3804803.1"/>
    <property type="molecule type" value="Genomic_DNA"/>
</dbReference>
<accession>A0AAE3SIU6</accession>
<dbReference type="Proteomes" id="UP001207408">
    <property type="component" value="Unassembled WGS sequence"/>
</dbReference>
<keyword evidence="3" id="KW-1185">Reference proteome</keyword>
<gene>
    <name evidence="2" type="ORF">OM074_04140</name>
</gene>
<feature type="domain" description="HNH nuclease" evidence="1">
    <location>
        <begin position="214"/>
        <end position="268"/>
    </location>
</feature>
<dbReference type="InterPro" id="IPR003615">
    <property type="entry name" value="HNH_nuc"/>
</dbReference>
<dbReference type="Pfam" id="PF13391">
    <property type="entry name" value="HNH_2"/>
    <property type="match status" value="1"/>
</dbReference>
<name>A0AAE3SIU6_9BACT</name>
<dbReference type="GO" id="GO:0004519">
    <property type="term" value="F:endonuclease activity"/>
    <property type="evidence" value="ECO:0007669"/>
    <property type="project" value="UniProtKB-KW"/>
</dbReference>
<keyword evidence="2" id="KW-0378">Hydrolase</keyword>
<dbReference type="InterPro" id="IPR011396">
    <property type="entry name" value="PT_DNA_restrict"/>
</dbReference>
<dbReference type="CDD" id="cd00085">
    <property type="entry name" value="HNHc"/>
    <property type="match status" value="1"/>
</dbReference>
<keyword evidence="2" id="KW-0255">Endonuclease</keyword>
<sequence length="321" mass="37312">MAKKELPYYLNVFGKLRRDHKNGGAPHKPILLISLCEAIANGLINKKQIYISPEIVGLFKSNWNSLVVTNHQCLFALPFYHMNSEPFWRLTPNKGCELWVKSKSSMRSLQNLTIAINYAEIDLDLFEILQQKENNEIVKQFILDKYFPDTKGNYGKSSYLTDIESQIVNEDSETYSTRITELQKQLEENSYQEEIFVRSNVFKREIPKIYNQTCCISGLRIDSIINISMIDACHIIPFSESNNDTITNGLALCPNLHRAFDRGLISIDENYRVLISTKFSENKTDYSLTQFRSKQIQLPIEQRFYPSLENIRWHNINTFKG</sequence>
<dbReference type="RefSeq" id="WP_301198025.1">
    <property type="nucleotide sequence ID" value="NZ_JAPDPI010000005.1"/>
</dbReference>
<comment type="caution">
    <text evidence="2">The sequence shown here is derived from an EMBL/GenBank/DDBJ whole genome shotgun (WGS) entry which is preliminary data.</text>
</comment>
<protein>
    <submittedName>
        <fullName evidence="2">HNH endonuclease</fullName>
    </submittedName>
</protein>
<evidence type="ECO:0000259" key="1">
    <source>
        <dbReference type="Pfam" id="PF13391"/>
    </source>
</evidence>
<dbReference type="PIRSF" id="PIRSF030850">
    <property type="entry name" value="UCP030850"/>
    <property type="match status" value="1"/>
</dbReference>
<reference evidence="2" key="1">
    <citation type="submission" date="2022-10" db="EMBL/GenBank/DDBJ databases">
        <authorList>
            <person name="Yu W.X."/>
        </authorList>
    </citation>
    <scope>NUCLEOTIDE SEQUENCE</scope>
    <source>
        <strain evidence="2">D04</strain>
    </source>
</reference>
<dbReference type="AlphaFoldDB" id="A0AAE3SIU6"/>
<organism evidence="2 3">
    <name type="scientific">Plebeiibacterium marinum</name>
    <dbReference type="NCBI Taxonomy" id="2992111"/>
    <lineage>
        <taxon>Bacteria</taxon>
        <taxon>Pseudomonadati</taxon>
        <taxon>Bacteroidota</taxon>
        <taxon>Bacteroidia</taxon>
        <taxon>Marinilabiliales</taxon>
        <taxon>Marinilabiliaceae</taxon>
        <taxon>Plebeiibacterium</taxon>
    </lineage>
</organism>
<evidence type="ECO:0000313" key="2">
    <source>
        <dbReference type="EMBL" id="MCW3804803.1"/>
    </source>
</evidence>
<proteinExistence type="predicted"/>
<keyword evidence="2" id="KW-0540">Nuclease</keyword>
<evidence type="ECO:0000313" key="3">
    <source>
        <dbReference type="Proteomes" id="UP001207408"/>
    </source>
</evidence>